<reference evidence="3" key="2">
    <citation type="submission" date="2021-04" db="EMBL/GenBank/DDBJ databases">
        <authorList>
            <person name="Gilroy R."/>
        </authorList>
    </citation>
    <scope>NUCLEOTIDE SEQUENCE</scope>
    <source>
        <strain evidence="3">ChiHjej11B10-19426</strain>
    </source>
</reference>
<feature type="chain" id="PRO_5039381069" description="DUF5723 domain-containing protein" evidence="1">
    <location>
        <begin position="21"/>
        <end position="473"/>
    </location>
</feature>
<evidence type="ECO:0000259" key="2">
    <source>
        <dbReference type="Pfam" id="PF18990"/>
    </source>
</evidence>
<gene>
    <name evidence="3" type="ORF">H9816_05960</name>
</gene>
<dbReference type="AlphaFoldDB" id="A0A9D2ILN2"/>
<dbReference type="EMBL" id="DXCC01000017">
    <property type="protein sequence ID" value="HIZ15436.1"/>
    <property type="molecule type" value="Genomic_DNA"/>
</dbReference>
<evidence type="ECO:0000313" key="4">
    <source>
        <dbReference type="Proteomes" id="UP000824014"/>
    </source>
</evidence>
<accession>A0A9D2ILN2</accession>
<dbReference type="Proteomes" id="UP000824014">
    <property type="component" value="Unassembled WGS sequence"/>
</dbReference>
<dbReference type="Pfam" id="PF18990">
    <property type="entry name" value="DUF5723"/>
    <property type="match status" value="1"/>
</dbReference>
<feature type="domain" description="DUF5723" evidence="2">
    <location>
        <begin position="40"/>
        <end position="437"/>
    </location>
</feature>
<evidence type="ECO:0000256" key="1">
    <source>
        <dbReference type="SAM" id="SignalP"/>
    </source>
</evidence>
<reference evidence="3" key="1">
    <citation type="journal article" date="2021" name="PeerJ">
        <title>Extensive microbial diversity within the chicken gut microbiome revealed by metagenomics and culture.</title>
        <authorList>
            <person name="Gilroy R."/>
            <person name="Ravi A."/>
            <person name="Getino M."/>
            <person name="Pursley I."/>
            <person name="Horton D.L."/>
            <person name="Alikhan N.F."/>
            <person name="Baker D."/>
            <person name="Gharbi K."/>
            <person name="Hall N."/>
            <person name="Watson M."/>
            <person name="Adriaenssens E.M."/>
            <person name="Foster-Nyarko E."/>
            <person name="Jarju S."/>
            <person name="Secka A."/>
            <person name="Antonio M."/>
            <person name="Oren A."/>
            <person name="Chaudhuri R.R."/>
            <person name="La Ragione R."/>
            <person name="Hildebrand F."/>
            <person name="Pallen M.J."/>
        </authorList>
    </citation>
    <scope>NUCLEOTIDE SEQUENCE</scope>
    <source>
        <strain evidence="3">ChiHjej11B10-19426</strain>
    </source>
</reference>
<dbReference type="InterPro" id="IPR043781">
    <property type="entry name" value="DUF5723"/>
</dbReference>
<sequence length="473" mass="52205">MKRFYTLLLLLTLATTGLHAQQYRTSYFMEGSTMRTRLNPALRSDRGYILFPTLGDLSVNLNSNALTFNTLFYPVGNGRIASLFDSRIDWATVEPHLANMNKISVDLHAALLGAGFYTPIGYWTVELSLDAVGGVNLPKSLVEFTKQGSRATAYEMGGLSVGTDLSVTLSAGYSRRITDELTVGGRINFIGGLARANVTYNRLDATLNSDTWSIAADGTLTASLNGLRKADHLINEEGYITGDQLNAGTLLQNMKGLAGFGMTFDLGAEYVLFDRFKFSAALLNLGFLSWNPNHTVKGRSEASYELEGYSYEYDPSTGEWVSDGSGSTSLNLDGRFKETAAGKTRTKMYPGVVLGAEYDIFGNRLLNAGMLFTHRRNEYYGRTEFSISATVHPIEWFTASLSYAVGNYKCIGDNFFSSFGFALNFHTGWINLFLGTDYLVFNVNPQFIPLNQRAVNFNFGLSIPLGRPHEGWH</sequence>
<keyword evidence="1" id="KW-0732">Signal</keyword>
<name>A0A9D2ILN2_9BACT</name>
<organism evidence="3 4">
    <name type="scientific">Candidatus Tidjanibacter faecipullorum</name>
    <dbReference type="NCBI Taxonomy" id="2838766"/>
    <lineage>
        <taxon>Bacteria</taxon>
        <taxon>Pseudomonadati</taxon>
        <taxon>Bacteroidota</taxon>
        <taxon>Bacteroidia</taxon>
        <taxon>Bacteroidales</taxon>
        <taxon>Rikenellaceae</taxon>
        <taxon>Tidjanibacter</taxon>
    </lineage>
</organism>
<proteinExistence type="predicted"/>
<comment type="caution">
    <text evidence="3">The sequence shown here is derived from an EMBL/GenBank/DDBJ whole genome shotgun (WGS) entry which is preliminary data.</text>
</comment>
<evidence type="ECO:0000313" key="3">
    <source>
        <dbReference type="EMBL" id="HIZ15436.1"/>
    </source>
</evidence>
<feature type="signal peptide" evidence="1">
    <location>
        <begin position="1"/>
        <end position="20"/>
    </location>
</feature>
<protein>
    <recommendedName>
        <fullName evidence="2">DUF5723 domain-containing protein</fullName>
    </recommendedName>
</protein>